<evidence type="ECO:0000256" key="2">
    <source>
        <dbReference type="ARBA" id="ARBA00022679"/>
    </source>
</evidence>
<gene>
    <name evidence="4" type="ORF">EubceDRAFT1_2283</name>
</gene>
<dbReference type="Proteomes" id="UP000005753">
    <property type="component" value="Chromosome"/>
</dbReference>
<dbReference type="eggNOG" id="COG1442">
    <property type="taxonomic scope" value="Bacteria"/>
</dbReference>
<dbReference type="PANTHER" id="PTHR13778">
    <property type="entry name" value="GLYCOSYLTRANSFERASE 8 DOMAIN-CONTAINING PROTEIN"/>
    <property type="match status" value="1"/>
</dbReference>
<evidence type="ECO:0000256" key="1">
    <source>
        <dbReference type="ARBA" id="ARBA00022676"/>
    </source>
</evidence>
<dbReference type="PANTHER" id="PTHR13778:SF47">
    <property type="entry name" value="LIPOPOLYSACCHARIDE 1,3-GALACTOSYLTRANSFERASE"/>
    <property type="match status" value="1"/>
</dbReference>
<protein>
    <submittedName>
        <fullName evidence="4">LPS:glycosyltransferase</fullName>
    </submittedName>
</protein>
<dbReference type="STRING" id="633697.EubceDRAFT1_2283"/>
<name>I5AW58_EUBC6</name>
<evidence type="ECO:0000313" key="5">
    <source>
        <dbReference type="Proteomes" id="UP000005753"/>
    </source>
</evidence>
<evidence type="ECO:0000256" key="3">
    <source>
        <dbReference type="ARBA" id="ARBA00022723"/>
    </source>
</evidence>
<reference evidence="4 5" key="1">
    <citation type="submission" date="2010-08" db="EMBL/GenBank/DDBJ databases">
        <authorList>
            <consortium name="US DOE Joint Genome Institute (JGI-PGF)"/>
            <person name="Lucas S."/>
            <person name="Copeland A."/>
            <person name="Lapidus A."/>
            <person name="Cheng J.-F."/>
            <person name="Bruce D."/>
            <person name="Goodwin L."/>
            <person name="Pitluck S."/>
            <person name="Land M.L."/>
            <person name="Hauser L."/>
            <person name="Chang Y.-J."/>
            <person name="Anderson I.J."/>
            <person name="Johnson E."/>
            <person name="Mulhopadhyay B."/>
            <person name="Kyrpides N."/>
            <person name="Woyke T.J."/>
        </authorList>
    </citation>
    <scope>NUCLEOTIDE SEQUENCE [LARGE SCALE GENOMIC DNA]</scope>
    <source>
        <strain evidence="4 5">6</strain>
    </source>
</reference>
<reference evidence="4 5" key="2">
    <citation type="submission" date="2012-02" db="EMBL/GenBank/DDBJ databases">
        <title>Improved High-Quality Draft sequence of Eubacterium cellulosolvens 6.</title>
        <authorList>
            <consortium name="US DOE Joint Genome Institute"/>
            <person name="Lucas S."/>
            <person name="Han J."/>
            <person name="Lapidus A."/>
            <person name="Cheng J.-F."/>
            <person name="Goodwin L."/>
            <person name="Pitluck S."/>
            <person name="Peters L."/>
            <person name="Mikhailova N."/>
            <person name="Gu W."/>
            <person name="Detter J.C."/>
            <person name="Han C."/>
            <person name="Tapia R."/>
            <person name="Land M."/>
            <person name="Hauser L."/>
            <person name="Kyrpides N."/>
            <person name="Ivanova N."/>
            <person name="Pagani I."/>
            <person name="Johnson E."/>
            <person name="Mukhopadhyay B."/>
            <person name="Anderson I."/>
            <person name="Woyke T."/>
        </authorList>
    </citation>
    <scope>NUCLEOTIDE SEQUENCE [LARGE SCALE GENOMIC DNA]</scope>
    <source>
        <strain evidence="4 5">6</strain>
    </source>
</reference>
<evidence type="ECO:0000313" key="4">
    <source>
        <dbReference type="EMBL" id="EIM58031.1"/>
    </source>
</evidence>
<dbReference type="InterPro" id="IPR029044">
    <property type="entry name" value="Nucleotide-diphossugar_trans"/>
</dbReference>
<dbReference type="Gene3D" id="3.90.550.10">
    <property type="entry name" value="Spore Coat Polysaccharide Biosynthesis Protein SpsA, Chain A"/>
    <property type="match status" value="1"/>
</dbReference>
<dbReference type="SUPFAM" id="SSF53448">
    <property type="entry name" value="Nucleotide-diphospho-sugar transferases"/>
    <property type="match status" value="1"/>
</dbReference>
<keyword evidence="2 4" id="KW-0808">Transferase</keyword>
<proteinExistence type="predicted"/>
<keyword evidence="3" id="KW-0479">Metal-binding</keyword>
<organism evidence="4 5">
    <name type="scientific">Eubacterium cellulosolvens (strain ATCC 43171 / JCM 9499 / 6)</name>
    <name type="common">Cillobacterium cellulosolvens</name>
    <dbReference type="NCBI Taxonomy" id="633697"/>
    <lineage>
        <taxon>Bacteria</taxon>
        <taxon>Bacillati</taxon>
        <taxon>Bacillota</taxon>
        <taxon>Clostridia</taxon>
        <taxon>Eubacteriales</taxon>
        <taxon>Eubacteriaceae</taxon>
        <taxon>Eubacterium</taxon>
    </lineage>
</organism>
<dbReference type="AlphaFoldDB" id="I5AW58"/>
<dbReference type="HOGENOM" id="CLU_692120_0_0_9"/>
<keyword evidence="1" id="KW-0328">Glycosyltransferase</keyword>
<dbReference type="Gene3D" id="3.40.50.720">
    <property type="entry name" value="NAD(P)-binding Rossmann-like Domain"/>
    <property type="match status" value="1"/>
</dbReference>
<dbReference type="Pfam" id="PF01501">
    <property type="entry name" value="Glyco_transf_8"/>
    <property type="match status" value="1"/>
</dbReference>
<dbReference type="EMBL" id="CM001487">
    <property type="protein sequence ID" value="EIM58031.1"/>
    <property type="molecule type" value="Genomic_DNA"/>
</dbReference>
<dbReference type="GO" id="GO:0046872">
    <property type="term" value="F:metal ion binding"/>
    <property type="evidence" value="ECO:0007669"/>
    <property type="project" value="UniProtKB-KW"/>
</dbReference>
<dbReference type="InterPro" id="IPR050748">
    <property type="entry name" value="Glycosyltrans_8_dom-fam"/>
</dbReference>
<dbReference type="GO" id="GO:0016757">
    <property type="term" value="F:glycosyltransferase activity"/>
    <property type="evidence" value="ECO:0007669"/>
    <property type="project" value="UniProtKB-KW"/>
</dbReference>
<accession>I5AW58</accession>
<dbReference type="OrthoDB" id="9798746at2"/>
<dbReference type="InterPro" id="IPR002495">
    <property type="entry name" value="Glyco_trans_8"/>
</dbReference>
<keyword evidence="5" id="KW-1185">Reference proteome</keyword>
<sequence length="398" mass="46749">MIEIAFSLFDKYGTYSKYVGAAICSVLENTSAMTRIHILHDETLTAVNKEKFIKLCDKYGAVISFYEIKLTEEMHSLDAIEHFTIGTFFRLKLPDVISDSVDKILYLDADIIVNLDVEELWNIDIEDNYILAKCDIDTVKLLPKKSRILFDKGLFREEEYFNAGVAVWNLKEIRKDMDFYAQAVEFLKRHPYSPFGDQDPTNYLFKGRIGFFGEKYNFFTLRNRGKDLLPERVIYHFAADHPYTVQSECFDRLFYEYLLKTPWGESVDLAEFYTEQLKFRCDRFKDLQDYVKYSRNRKIVFFGASSVITDLVLSHFEVENGDICFTDNDPNLWGSYKYNIKIEQPSESVFEGAYVVILSVLHYREISKQLEEYGLEETKDYINGRLLLREDEYGSYVL</sequence>